<evidence type="ECO:0008006" key="4">
    <source>
        <dbReference type="Google" id="ProtNLM"/>
    </source>
</evidence>
<name>A0A0P1G4W3_9RHOB</name>
<feature type="signal peptide" evidence="1">
    <location>
        <begin position="1"/>
        <end position="19"/>
    </location>
</feature>
<proteinExistence type="predicted"/>
<dbReference type="OrthoDB" id="7863585at2"/>
<evidence type="ECO:0000256" key="1">
    <source>
        <dbReference type="SAM" id="SignalP"/>
    </source>
</evidence>
<keyword evidence="3" id="KW-1185">Reference proteome</keyword>
<keyword evidence="1" id="KW-0732">Signal</keyword>
<accession>A0A0P1G4W3</accession>
<feature type="chain" id="PRO_5006063074" description="DUF2946 domain-containing protein" evidence="1">
    <location>
        <begin position="20"/>
        <end position="108"/>
    </location>
</feature>
<protein>
    <recommendedName>
        <fullName evidence="4">DUF2946 domain-containing protein</fullName>
    </recommendedName>
</protein>
<gene>
    <name evidence="2" type="ORF">TRM7557_01088</name>
</gene>
<dbReference type="STRING" id="928856.SAMN04488049_106119"/>
<sequence length="108" mass="11182">MALFLAFCLALTAHMAASARGQGTGEQAILCTGAGVVVVYLDAEGTPTGPPHYCPDCSLHLLDAPACPVLHARPLDVARPLQPVVTPQVKGAVQVVHALQARAPPQRV</sequence>
<reference evidence="2 3" key="1">
    <citation type="submission" date="2015-09" db="EMBL/GenBank/DDBJ databases">
        <authorList>
            <consortium name="Swine Surveillance"/>
        </authorList>
    </citation>
    <scope>NUCLEOTIDE SEQUENCE [LARGE SCALE GENOMIC DNA]</scope>
    <source>
        <strain evidence="2 3">CECT 7557</strain>
    </source>
</reference>
<dbReference type="Proteomes" id="UP000052022">
    <property type="component" value="Unassembled WGS sequence"/>
</dbReference>
<evidence type="ECO:0000313" key="3">
    <source>
        <dbReference type="Proteomes" id="UP000052022"/>
    </source>
</evidence>
<dbReference type="EMBL" id="CYSD01000015">
    <property type="protein sequence ID" value="CUH76840.1"/>
    <property type="molecule type" value="Genomic_DNA"/>
</dbReference>
<organism evidence="2 3">
    <name type="scientific">Tritonibacter multivorans</name>
    <dbReference type="NCBI Taxonomy" id="928856"/>
    <lineage>
        <taxon>Bacteria</taxon>
        <taxon>Pseudomonadati</taxon>
        <taxon>Pseudomonadota</taxon>
        <taxon>Alphaproteobacteria</taxon>
        <taxon>Rhodobacterales</taxon>
        <taxon>Paracoccaceae</taxon>
        <taxon>Tritonibacter</taxon>
    </lineage>
</organism>
<dbReference type="AlphaFoldDB" id="A0A0P1G4W3"/>
<evidence type="ECO:0000313" key="2">
    <source>
        <dbReference type="EMBL" id="CUH76840.1"/>
    </source>
</evidence>